<comment type="similarity">
    <text evidence="4">Belongs to the ABC transporter superfamily. Macrolide exporter (TC 3.A.1.122) family.</text>
</comment>
<dbReference type="InterPro" id="IPR003439">
    <property type="entry name" value="ABC_transporter-like_ATP-bd"/>
</dbReference>
<dbReference type="SMART" id="SM00382">
    <property type="entry name" value="AAA"/>
    <property type="match status" value="1"/>
</dbReference>
<dbReference type="Pfam" id="PF00005">
    <property type="entry name" value="ABC_tran"/>
    <property type="match status" value="1"/>
</dbReference>
<keyword evidence="6" id="KW-0449">Lipoprotein</keyword>
<dbReference type="PANTHER" id="PTHR42798">
    <property type="entry name" value="LIPOPROTEIN-RELEASING SYSTEM ATP-BINDING PROTEIN LOLD"/>
    <property type="match status" value="1"/>
</dbReference>
<reference evidence="6 7" key="1">
    <citation type="submission" date="2019-03" db="EMBL/GenBank/DDBJ databases">
        <title>Genomic Encyclopedia of Archaeal and Bacterial Type Strains, Phase II (KMG-II): from individual species to whole genera.</title>
        <authorList>
            <person name="Goeker M."/>
        </authorList>
    </citation>
    <scope>NUCLEOTIDE SEQUENCE [LARGE SCALE GENOMIC DNA]</scope>
    <source>
        <strain evidence="6 7">DSM 21537</strain>
    </source>
</reference>
<dbReference type="Proteomes" id="UP000294684">
    <property type="component" value="Unassembled WGS sequence"/>
</dbReference>
<evidence type="ECO:0000259" key="5">
    <source>
        <dbReference type="PROSITE" id="PS50893"/>
    </source>
</evidence>
<dbReference type="InterPro" id="IPR017911">
    <property type="entry name" value="MacB-like_ATP-bd"/>
</dbReference>
<dbReference type="CDD" id="cd03255">
    <property type="entry name" value="ABC_MJ0796_LolCDE_FtsE"/>
    <property type="match status" value="1"/>
</dbReference>
<feature type="domain" description="ABC transporter" evidence="5">
    <location>
        <begin position="69"/>
        <end position="289"/>
    </location>
</feature>
<dbReference type="InterPro" id="IPR027417">
    <property type="entry name" value="P-loop_NTPase"/>
</dbReference>
<keyword evidence="1" id="KW-0813">Transport</keyword>
<dbReference type="AlphaFoldDB" id="A0A4R8MRS7"/>
<dbReference type="PROSITE" id="PS00211">
    <property type="entry name" value="ABC_TRANSPORTER_1"/>
    <property type="match status" value="1"/>
</dbReference>
<dbReference type="SUPFAM" id="SSF52540">
    <property type="entry name" value="P-loop containing nucleoside triphosphate hydrolases"/>
    <property type="match status" value="1"/>
</dbReference>
<dbReference type="GO" id="GO:0098796">
    <property type="term" value="C:membrane protein complex"/>
    <property type="evidence" value="ECO:0007669"/>
    <property type="project" value="UniProtKB-ARBA"/>
</dbReference>
<dbReference type="FunFam" id="3.40.50.300:FF:000032">
    <property type="entry name" value="Export ABC transporter ATP-binding protein"/>
    <property type="match status" value="1"/>
</dbReference>
<protein>
    <submittedName>
        <fullName evidence="6">Putative ABC transport system ATP-binding protein/lipoprotein-releasing system ATP-binding protein</fullName>
    </submittedName>
</protein>
<dbReference type="GO" id="GO:0005524">
    <property type="term" value="F:ATP binding"/>
    <property type="evidence" value="ECO:0007669"/>
    <property type="project" value="UniProtKB-KW"/>
</dbReference>
<dbReference type="STRING" id="1193051.LEP1GSC017_0660"/>
<evidence type="ECO:0000313" key="7">
    <source>
        <dbReference type="Proteomes" id="UP000294684"/>
    </source>
</evidence>
<evidence type="ECO:0000256" key="2">
    <source>
        <dbReference type="ARBA" id="ARBA00022741"/>
    </source>
</evidence>
<dbReference type="PROSITE" id="PS50893">
    <property type="entry name" value="ABC_TRANSPORTER_2"/>
    <property type="match status" value="1"/>
</dbReference>
<dbReference type="InterPro" id="IPR003593">
    <property type="entry name" value="AAA+_ATPase"/>
</dbReference>
<dbReference type="EMBL" id="SORO01000003">
    <property type="protein sequence ID" value="TDY67888.1"/>
    <property type="molecule type" value="Genomic_DNA"/>
</dbReference>
<name>A0A4R8MRS7_LEPME</name>
<dbReference type="InterPro" id="IPR017871">
    <property type="entry name" value="ABC_transporter-like_CS"/>
</dbReference>
<dbReference type="PANTHER" id="PTHR42798:SF2">
    <property type="entry name" value="ABC TRANSPORTER ATP-BINDING PROTEIN MG467-RELATED"/>
    <property type="match status" value="1"/>
</dbReference>
<accession>A0A4R8MRS7</accession>
<evidence type="ECO:0000256" key="3">
    <source>
        <dbReference type="ARBA" id="ARBA00022840"/>
    </source>
</evidence>
<comment type="caution">
    <text evidence="6">The sequence shown here is derived from an EMBL/GenBank/DDBJ whole genome shotgun (WGS) entry which is preliminary data.</text>
</comment>
<proteinExistence type="inferred from homology"/>
<gene>
    <name evidence="6" type="ORF">CLV96_3443</name>
</gene>
<evidence type="ECO:0000256" key="4">
    <source>
        <dbReference type="ARBA" id="ARBA00038388"/>
    </source>
</evidence>
<keyword evidence="2" id="KW-0547">Nucleotide-binding</keyword>
<keyword evidence="7" id="KW-1185">Reference proteome</keyword>
<dbReference type="GO" id="GO:0016887">
    <property type="term" value="F:ATP hydrolysis activity"/>
    <property type="evidence" value="ECO:0007669"/>
    <property type="project" value="InterPro"/>
</dbReference>
<dbReference type="Gene3D" id="3.40.50.300">
    <property type="entry name" value="P-loop containing nucleotide triphosphate hydrolases"/>
    <property type="match status" value="1"/>
</dbReference>
<evidence type="ECO:0000256" key="1">
    <source>
        <dbReference type="ARBA" id="ARBA00022448"/>
    </source>
</evidence>
<sequence>MKTSPDSVNSAIEVQACDLPNTKTDTISMKNIRANNQFYLNLDILDCLIYGKLFLVSKEKKESVIKTAIQIKNVNKSFQQGETIFPVLNDISFEIAEKKLVTLMGPSGSGKSTLLNLLSAIESADSGQINVFGNQLIGATEKDLTIYRRKTIGIVFQFFHLFPYLSAVENVSLPLYLSGTPKKIAESKAKEVLSLVGLDRRKEFTPKEMSGGEKQRVSIARAIVHQPKLILADEPTGNLDSQSSEMIMELFTRCVKDLGITVFLVTHNEQIGQSGDINLRMLDGKIKSK</sequence>
<dbReference type="GO" id="GO:0022857">
    <property type="term" value="F:transmembrane transporter activity"/>
    <property type="evidence" value="ECO:0007669"/>
    <property type="project" value="UniProtKB-ARBA"/>
</dbReference>
<keyword evidence="3 6" id="KW-0067">ATP-binding</keyword>
<evidence type="ECO:0000313" key="6">
    <source>
        <dbReference type="EMBL" id="TDY67888.1"/>
    </source>
</evidence>
<organism evidence="6 7">
    <name type="scientific">Leptospira meyeri</name>
    <dbReference type="NCBI Taxonomy" id="29508"/>
    <lineage>
        <taxon>Bacteria</taxon>
        <taxon>Pseudomonadati</taxon>
        <taxon>Spirochaetota</taxon>
        <taxon>Spirochaetia</taxon>
        <taxon>Leptospirales</taxon>
        <taxon>Leptospiraceae</taxon>
        <taxon>Leptospira</taxon>
    </lineage>
</organism>